<organism evidence="4 5">
    <name type="scientific">Pleodorina starrii</name>
    <dbReference type="NCBI Taxonomy" id="330485"/>
    <lineage>
        <taxon>Eukaryota</taxon>
        <taxon>Viridiplantae</taxon>
        <taxon>Chlorophyta</taxon>
        <taxon>core chlorophytes</taxon>
        <taxon>Chlorophyceae</taxon>
        <taxon>CS clade</taxon>
        <taxon>Chlamydomonadales</taxon>
        <taxon>Volvocaceae</taxon>
        <taxon>Pleodorina</taxon>
    </lineage>
</organism>
<dbReference type="InterPro" id="IPR022408">
    <property type="entry name" value="Acyl-CoA-binding_prot_CS"/>
</dbReference>
<reference evidence="4 5" key="1">
    <citation type="journal article" date="2023" name="Commun. Biol.">
        <title>Reorganization of the ancestral sex-determining regions during the evolution of trioecy in Pleodorina starrii.</title>
        <authorList>
            <person name="Takahashi K."/>
            <person name="Suzuki S."/>
            <person name="Kawai-Toyooka H."/>
            <person name="Yamamoto K."/>
            <person name="Hamaji T."/>
            <person name="Ootsuki R."/>
            <person name="Yamaguchi H."/>
            <person name="Kawachi M."/>
            <person name="Higashiyama T."/>
            <person name="Nozaki H."/>
        </authorList>
    </citation>
    <scope>NUCLEOTIDE SEQUENCE [LARGE SCALE GENOMIC DNA]</scope>
    <source>
        <strain evidence="4 5">NIES-4479</strain>
    </source>
</reference>
<keyword evidence="5" id="KW-1185">Reference proteome</keyword>
<dbReference type="FunFam" id="1.20.80.10:FF:000010">
    <property type="entry name" value="Acyl-CoA-binding domain-containing protein 5"/>
    <property type="match status" value="1"/>
</dbReference>
<dbReference type="GO" id="GO:0000062">
    <property type="term" value="F:fatty-acyl-CoA binding"/>
    <property type="evidence" value="ECO:0007669"/>
    <property type="project" value="InterPro"/>
</dbReference>
<dbReference type="PROSITE" id="PS00880">
    <property type="entry name" value="ACB_1"/>
    <property type="match status" value="1"/>
</dbReference>
<proteinExistence type="inferred from homology"/>
<comment type="caution">
    <text evidence="4">The sequence shown here is derived from an EMBL/GenBank/DDBJ whole genome shotgun (WGS) entry which is preliminary data.</text>
</comment>
<dbReference type="InterPro" id="IPR000582">
    <property type="entry name" value="Acyl-CoA-binding_protein"/>
</dbReference>
<evidence type="ECO:0000313" key="5">
    <source>
        <dbReference type="Proteomes" id="UP001165080"/>
    </source>
</evidence>
<gene>
    <name evidence="4" type="primary">PLEST010007</name>
    <name evidence="4" type="ORF">PLESTB_001038100</name>
</gene>
<dbReference type="PANTHER" id="PTHR23310">
    <property type="entry name" value="ACYL-COA-BINDING PROTEIN, ACBP"/>
    <property type="match status" value="1"/>
</dbReference>
<dbReference type="Gene3D" id="1.20.80.10">
    <property type="match status" value="1"/>
</dbReference>
<dbReference type="SUPFAM" id="SSF47027">
    <property type="entry name" value="Acyl-CoA binding protein"/>
    <property type="match status" value="1"/>
</dbReference>
<sequence>MGLKEDFEAAAKDATASLPDNVSNDEKLEMYALYKQALTGDCNTAQPGIFDPKGRAKWSAWNAKKGTSQEEAMQKYIELVAALKAKYGTKK</sequence>
<evidence type="ECO:0000256" key="1">
    <source>
        <dbReference type="ARBA" id="ARBA00005567"/>
    </source>
</evidence>
<dbReference type="InterPro" id="IPR035984">
    <property type="entry name" value="Acyl-CoA-binding_sf"/>
</dbReference>
<keyword evidence="2" id="KW-0446">Lipid-binding</keyword>
<dbReference type="InterPro" id="IPR014352">
    <property type="entry name" value="FERM/acyl-CoA-bd_prot_sf"/>
</dbReference>
<comment type="similarity">
    <text evidence="1">Belongs to the ACBP family.</text>
</comment>
<evidence type="ECO:0000259" key="3">
    <source>
        <dbReference type="PROSITE" id="PS51228"/>
    </source>
</evidence>
<dbReference type="PRINTS" id="PR00689">
    <property type="entry name" value="ACOABINDINGP"/>
</dbReference>
<feature type="domain" description="ACB" evidence="3">
    <location>
        <begin position="3"/>
        <end position="89"/>
    </location>
</feature>
<evidence type="ECO:0000313" key="4">
    <source>
        <dbReference type="EMBL" id="GLC55871.1"/>
    </source>
</evidence>
<dbReference type="EMBL" id="BRXU01000014">
    <property type="protein sequence ID" value="GLC55871.1"/>
    <property type="molecule type" value="Genomic_DNA"/>
</dbReference>
<dbReference type="PANTHER" id="PTHR23310:SF62">
    <property type="entry name" value="ACYL-COA BINDING PROTEIN 1, ISOFORM A"/>
    <property type="match status" value="1"/>
</dbReference>
<dbReference type="Proteomes" id="UP001165080">
    <property type="component" value="Unassembled WGS sequence"/>
</dbReference>
<evidence type="ECO:0000256" key="2">
    <source>
        <dbReference type="ARBA" id="ARBA00023121"/>
    </source>
</evidence>
<dbReference type="GO" id="GO:0006631">
    <property type="term" value="P:fatty acid metabolic process"/>
    <property type="evidence" value="ECO:0007669"/>
    <property type="project" value="TreeGrafter"/>
</dbReference>
<name>A0A9W6BP46_9CHLO</name>
<dbReference type="AlphaFoldDB" id="A0A9W6BP46"/>
<protein>
    <recommendedName>
        <fullName evidence="3">ACB domain-containing protein</fullName>
    </recommendedName>
</protein>
<dbReference type="Pfam" id="PF00887">
    <property type="entry name" value="ACBP"/>
    <property type="match status" value="1"/>
</dbReference>
<accession>A0A9W6BP46</accession>
<dbReference type="PROSITE" id="PS51228">
    <property type="entry name" value="ACB_2"/>
    <property type="match status" value="1"/>
</dbReference>